<dbReference type="Proteomes" id="UP001190700">
    <property type="component" value="Unassembled WGS sequence"/>
</dbReference>
<accession>A0AAE0BIL2</accession>
<dbReference type="EMBL" id="LGRX02035002">
    <property type="protein sequence ID" value="KAK3236525.1"/>
    <property type="molecule type" value="Genomic_DNA"/>
</dbReference>
<dbReference type="Gene3D" id="1.20.920.20">
    <property type="match status" value="1"/>
</dbReference>
<gene>
    <name evidence="1" type="ORF">CYMTET_53342</name>
</gene>
<organism evidence="1 2">
    <name type="scientific">Cymbomonas tetramitiformis</name>
    <dbReference type="NCBI Taxonomy" id="36881"/>
    <lineage>
        <taxon>Eukaryota</taxon>
        <taxon>Viridiplantae</taxon>
        <taxon>Chlorophyta</taxon>
        <taxon>Pyramimonadophyceae</taxon>
        <taxon>Pyramimonadales</taxon>
        <taxon>Pyramimonadaceae</taxon>
        <taxon>Cymbomonas</taxon>
    </lineage>
</organism>
<sequence length="385" mass="42568">VTVRVKELMGVLVKDGHADDARVLQLFGDLAEEDERVLEEEELLDDDDVRSRKTEAAVQSLMECSRNAHLETWAQSGWDGDDDDAQLRELMIAQVRAVKAGHVVPNQHKGGMVVPVVHPSTSKVKGFLVVNPAGGGKEGQQGDSGRTELLQLVGARIGGAHELRSAEEEAEARQVIAQLHQGNPTGGEAMRRLAVGVGCCPHTRLWNDRVGQSAALDFRQHRAEALRHVLKHAAAKLQRLLHKTKLRGWLGEIKRYSCPPKLVMMVVTATMLVLDERTILPLLGDDFATLPSNRRTLWSVMRKAIDLQERSPQYMLTRMQQLLEGNTGDDSDQHARWTAAERIIRGITAEGARNSSLATGVLWKWVVLVLSESKVGEECSTHTPE</sequence>
<evidence type="ECO:0000313" key="1">
    <source>
        <dbReference type="EMBL" id="KAK3236525.1"/>
    </source>
</evidence>
<evidence type="ECO:0000313" key="2">
    <source>
        <dbReference type="Proteomes" id="UP001190700"/>
    </source>
</evidence>
<feature type="non-terminal residue" evidence="1">
    <location>
        <position position="1"/>
    </location>
</feature>
<protein>
    <submittedName>
        <fullName evidence="1">Uncharacterized protein</fullName>
    </submittedName>
</protein>
<dbReference type="AlphaFoldDB" id="A0AAE0BIL2"/>
<name>A0AAE0BIL2_9CHLO</name>
<comment type="caution">
    <text evidence="1">The sequence shown here is derived from an EMBL/GenBank/DDBJ whole genome shotgun (WGS) entry which is preliminary data.</text>
</comment>
<keyword evidence="2" id="KW-1185">Reference proteome</keyword>
<proteinExistence type="predicted"/>
<reference evidence="1 2" key="1">
    <citation type="journal article" date="2015" name="Genome Biol. Evol.">
        <title>Comparative Genomics of a Bacterivorous Green Alga Reveals Evolutionary Causalities and Consequences of Phago-Mixotrophic Mode of Nutrition.</title>
        <authorList>
            <person name="Burns J.A."/>
            <person name="Paasch A."/>
            <person name="Narechania A."/>
            <person name="Kim E."/>
        </authorList>
    </citation>
    <scope>NUCLEOTIDE SEQUENCE [LARGE SCALE GENOMIC DNA]</scope>
    <source>
        <strain evidence="1 2">PLY_AMNH</strain>
    </source>
</reference>